<organism evidence="1 2">
    <name type="scientific">Crossiella equi</name>
    <dbReference type="NCBI Taxonomy" id="130796"/>
    <lineage>
        <taxon>Bacteria</taxon>
        <taxon>Bacillati</taxon>
        <taxon>Actinomycetota</taxon>
        <taxon>Actinomycetes</taxon>
        <taxon>Pseudonocardiales</taxon>
        <taxon>Pseudonocardiaceae</taxon>
        <taxon>Crossiella</taxon>
    </lineage>
</organism>
<evidence type="ECO:0000313" key="1">
    <source>
        <dbReference type="EMBL" id="MBP2471342.1"/>
    </source>
</evidence>
<dbReference type="Gene3D" id="3.30.1490.20">
    <property type="entry name" value="ATP-grasp fold, A domain"/>
    <property type="match status" value="1"/>
</dbReference>
<dbReference type="Pfam" id="PF13549">
    <property type="entry name" value="ATP-grasp_5"/>
    <property type="match status" value="1"/>
</dbReference>
<dbReference type="PANTHER" id="PTHR42793">
    <property type="entry name" value="COA BINDING DOMAIN CONTAINING PROTEIN"/>
    <property type="match status" value="1"/>
</dbReference>
<dbReference type="RefSeq" id="WP_086783602.1">
    <property type="nucleotide sequence ID" value="NZ_JAGIOO010000001.1"/>
</dbReference>
<dbReference type="InterPro" id="IPR013815">
    <property type="entry name" value="ATP_grasp_subdomain_1"/>
</dbReference>
<comment type="caution">
    <text evidence="1">The sequence shown here is derived from an EMBL/GenBank/DDBJ whole genome shotgun (WGS) entry which is preliminary data.</text>
</comment>
<evidence type="ECO:0008006" key="3">
    <source>
        <dbReference type="Google" id="ProtNLM"/>
    </source>
</evidence>
<dbReference type="Gene3D" id="3.30.470.20">
    <property type="entry name" value="ATP-grasp fold, B domain"/>
    <property type="match status" value="1"/>
</dbReference>
<keyword evidence="2" id="KW-1185">Reference proteome</keyword>
<dbReference type="SUPFAM" id="SSF56059">
    <property type="entry name" value="Glutathione synthetase ATP-binding domain-like"/>
    <property type="match status" value="1"/>
</dbReference>
<reference evidence="1 2" key="1">
    <citation type="submission" date="2021-03" db="EMBL/GenBank/DDBJ databases">
        <title>Sequencing the genomes of 1000 actinobacteria strains.</title>
        <authorList>
            <person name="Klenk H.-P."/>
        </authorList>
    </citation>
    <scope>NUCLEOTIDE SEQUENCE [LARGE SCALE GENOMIC DNA]</scope>
    <source>
        <strain evidence="1 2">DSM 44580</strain>
    </source>
</reference>
<proteinExistence type="predicted"/>
<dbReference type="PANTHER" id="PTHR42793:SF1">
    <property type="entry name" value="PEPTIDYL-LYSINE N-ACETYLTRANSFERASE PATZ"/>
    <property type="match status" value="1"/>
</dbReference>
<sequence>MISHTFLEAVVRQVRDGIPLTPEWSDDTALLATYWSARGLLAGIGVPYPVARLVQARAEAVRVSGELAGPLVLKADWIAHRTDVGGVVLGLSGAEAVGAAYDELAGRLGERGFVLEEMDRRDGVVELIVGFRRDPGFGGVVLVGMGGTLAEVYRDTAVELAPVDEELALGMLRGLRGWPLLDGWRGRAPMDVRAVARVVVALSRLAVARPDLAEVEVNPLRVGPDGVLAVDALVVR</sequence>
<gene>
    <name evidence="1" type="ORF">JOF53_000214</name>
</gene>
<dbReference type="EMBL" id="JAGIOO010000001">
    <property type="protein sequence ID" value="MBP2471342.1"/>
    <property type="molecule type" value="Genomic_DNA"/>
</dbReference>
<evidence type="ECO:0000313" key="2">
    <source>
        <dbReference type="Proteomes" id="UP001519363"/>
    </source>
</evidence>
<accession>A0ABS5A4Y1</accession>
<dbReference type="Proteomes" id="UP001519363">
    <property type="component" value="Unassembled WGS sequence"/>
</dbReference>
<protein>
    <recommendedName>
        <fullName evidence="3">ATP-grasp domain-containing protein</fullName>
    </recommendedName>
</protein>
<name>A0ABS5A4Y1_9PSEU</name>